<dbReference type="InterPro" id="IPR020568">
    <property type="entry name" value="Ribosomal_Su5_D2-typ_SF"/>
</dbReference>
<dbReference type="InterPro" id="IPR004504">
    <property type="entry name" value="DNA_repair_RadA"/>
</dbReference>
<dbReference type="EMBL" id="MNYY01000009">
    <property type="protein sequence ID" value="OIP74968.1"/>
    <property type="molecule type" value="Genomic_DNA"/>
</dbReference>
<accession>A0A2M8CA65</accession>
<reference evidence="16" key="2">
    <citation type="submission" date="2017-09" db="EMBL/GenBank/DDBJ databases">
        <title>Depth-based differentiation of microbial function through sediment-hosted aquifers and enrichment of novel symbionts in the deep terrestrial subsurface.</title>
        <authorList>
            <person name="Probst A.J."/>
            <person name="Ladd B."/>
            <person name="Jarett J.K."/>
            <person name="Geller-Mcgrath D.E."/>
            <person name="Sieber C.M.K."/>
            <person name="Emerson J.B."/>
            <person name="Anantharaman K."/>
            <person name="Thomas B.C."/>
            <person name="Malmstrom R."/>
            <person name="Stieglmeier M."/>
            <person name="Klingl A."/>
            <person name="Woyke T."/>
            <person name="Ryan C.M."/>
            <person name="Banfield J.F."/>
        </authorList>
    </citation>
    <scope>NUCLEOTIDE SEQUENCE</scope>
    <source>
        <strain evidence="16">CG_4_8_14_3_um_filter_34_18</strain>
    </source>
</reference>
<evidence type="ECO:0000256" key="5">
    <source>
        <dbReference type="ARBA" id="ARBA00022801"/>
    </source>
</evidence>
<reference evidence="20 21" key="3">
    <citation type="submission" date="2017-09" db="EMBL/GenBank/DDBJ databases">
        <title>Depth-based differentiation of microbial function through sediment-hosted aquifers and enrichment of novel symbionts in the deep terrestrial subsurface.</title>
        <authorList>
            <person name="Probst A.J."/>
            <person name="Ladd B."/>
            <person name="Jarett J.K."/>
            <person name="Geller-Mcgrath D.E."/>
            <person name="Sieber C.M."/>
            <person name="Emerson J.B."/>
            <person name="Anantharaman K."/>
            <person name="Thomas B.C."/>
            <person name="Malmstrom R."/>
            <person name="Stieglmeier M."/>
            <person name="Klingl A."/>
            <person name="Woyke T."/>
            <person name="Ryan C.M."/>
            <person name="Banfield J.F."/>
        </authorList>
    </citation>
    <scope>NUCLEOTIDE SEQUENCE [LARGE SCALE GENOMIC DNA]</scope>
    <source>
        <strain evidence="17">CG_4_10_14_3_um_filter_34_13</strain>
        <strain evidence="18">CG_4_9_14_3_um_filter_33_16</strain>
    </source>
</reference>
<evidence type="ECO:0000256" key="11">
    <source>
        <dbReference type="HAMAP-Rule" id="MF_01498"/>
    </source>
</evidence>
<dbReference type="EMBL" id="PFTV01000167">
    <property type="protein sequence ID" value="PJB55957.1"/>
    <property type="molecule type" value="Genomic_DNA"/>
</dbReference>
<dbReference type="Proteomes" id="UP000231493">
    <property type="component" value="Unassembled WGS sequence"/>
</dbReference>
<evidence type="ECO:0000256" key="10">
    <source>
        <dbReference type="ARBA" id="ARBA00023204"/>
    </source>
</evidence>
<keyword evidence="8 11" id="KW-0346">Stress response</keyword>
<dbReference type="EMBL" id="PFIP01000130">
    <property type="protein sequence ID" value="PIX33758.1"/>
    <property type="molecule type" value="Genomic_DNA"/>
</dbReference>
<dbReference type="AlphaFoldDB" id="A0A1J5H753"/>
<dbReference type="GO" id="GO:0003684">
    <property type="term" value="F:damaged DNA binding"/>
    <property type="evidence" value="ECO:0007669"/>
    <property type="project" value="InterPro"/>
</dbReference>
<evidence type="ECO:0000256" key="8">
    <source>
        <dbReference type="ARBA" id="ARBA00023016"/>
    </source>
</evidence>
<evidence type="ECO:0000313" key="17">
    <source>
        <dbReference type="EMBL" id="PIY31037.1"/>
    </source>
</evidence>
<dbReference type="STRING" id="1805029.AUK42_00405"/>
<dbReference type="PANTHER" id="PTHR32472">
    <property type="entry name" value="DNA REPAIR PROTEIN RADA"/>
    <property type="match status" value="1"/>
</dbReference>
<gene>
    <name evidence="11" type="primary">radA</name>
    <name evidence="15" type="ORF">AUK42_00405</name>
    <name evidence="18" type="ORF">CO097_06540</name>
    <name evidence="17" type="ORF">COZ07_10720</name>
    <name evidence="16" type="ORF">COZ58_06380</name>
</gene>
<dbReference type="Proteomes" id="UP000228560">
    <property type="component" value="Unassembled WGS sequence"/>
</dbReference>
<evidence type="ECO:0000256" key="4">
    <source>
        <dbReference type="ARBA" id="ARBA00022771"/>
    </source>
</evidence>
<name>A0A1J5H753_9BACT</name>
<evidence type="ECO:0000256" key="7">
    <source>
        <dbReference type="ARBA" id="ARBA00022840"/>
    </source>
</evidence>
<evidence type="ECO:0000313" key="16">
    <source>
        <dbReference type="EMBL" id="PIX33758.1"/>
    </source>
</evidence>
<dbReference type="Gene3D" id="3.30.230.10">
    <property type="match status" value="1"/>
</dbReference>
<dbReference type="InterPro" id="IPR027417">
    <property type="entry name" value="P-loop_NTPase"/>
</dbReference>
<comment type="function">
    <text evidence="11">Plays a role in repairing double-strand DNA breaks, probably involving stabilizing or processing branched DNA or blocked replication forks.</text>
</comment>
<keyword evidence="1 11" id="KW-0479">Metal-binding</keyword>
<sequence>MDRGEKSIFRCQQCGYESFRWLGRCPDCGGWNTLIEEAFKEEKKYSLHPEEQSTPLPISKIEIEENKARYKVGISEFDRVLGGGIVPGSLILVGGEPGIGKSTLLLQIANILSNQYGTVLYISAEESPYQIKLRASRLGTLAEKLFLVSETDLEVIKKHLNNIKPKVAIIDSIQTINDYEITSAPGSISQIRECTGQLMRFAKSKEISIFIIGHVTKGGILAGPKVLEHIVDTVLYLEGEQYNIYRILRSTKNRFGSTNELGIFKMGENGLTEVLNPSELLLSEKPSQVSGSVVAATFEGSRPILVEVQALISYSNLGIPRRMTTGVDYNRVLLILAVLEKRVGYSLQSQDVHVNIAGGIKVLEPALDLAIVMAIASSFKNITIDSGTVIFGEVGLAGEIRMVNQVEKRIQEVLKMGFKRCFIPQGNLKNLSSFKSKKDLEIIGIKTVREAINLALN</sequence>
<protein>
    <recommendedName>
        <fullName evidence="11 12">DNA repair protein RadA</fullName>
    </recommendedName>
</protein>
<keyword evidence="2 11" id="KW-0547">Nucleotide-binding</keyword>
<dbReference type="GO" id="GO:0000725">
    <property type="term" value="P:recombinational repair"/>
    <property type="evidence" value="ECO:0007669"/>
    <property type="project" value="UniProtKB-UniRule"/>
</dbReference>
<dbReference type="Gene3D" id="3.40.50.300">
    <property type="entry name" value="P-loop containing nucleotide triphosphate hydrolases"/>
    <property type="match status" value="1"/>
</dbReference>
<accession>A0A1J5H753</accession>
<dbReference type="InterPro" id="IPR020588">
    <property type="entry name" value="RecA_ATP-bd"/>
</dbReference>
<keyword evidence="5" id="KW-0378">Hydrolase</keyword>
<dbReference type="CDD" id="cd01121">
    <property type="entry name" value="RadA_SMS_N"/>
    <property type="match status" value="1"/>
</dbReference>
<comment type="similarity">
    <text evidence="11 13">Belongs to the RecA family. RadA subfamily.</text>
</comment>
<dbReference type="GO" id="GO:0005829">
    <property type="term" value="C:cytosol"/>
    <property type="evidence" value="ECO:0007669"/>
    <property type="project" value="TreeGrafter"/>
</dbReference>
<dbReference type="PANTHER" id="PTHR32472:SF10">
    <property type="entry name" value="DNA REPAIR PROTEIN RADA-LIKE PROTEIN"/>
    <property type="match status" value="1"/>
</dbReference>
<keyword evidence="10 11" id="KW-0234">DNA repair</keyword>
<comment type="domain">
    <text evidence="11">The middle region has homology to RecA with ATPase motifs including the RadA KNRFG motif, while the C-terminus is homologous to Lon protease.</text>
</comment>
<dbReference type="SMART" id="SM00382">
    <property type="entry name" value="AAA"/>
    <property type="match status" value="1"/>
</dbReference>
<evidence type="ECO:0000313" key="19">
    <source>
        <dbReference type="Proteomes" id="UP000182763"/>
    </source>
</evidence>
<proteinExistence type="inferred from homology"/>
<evidence type="ECO:0000256" key="12">
    <source>
        <dbReference type="NCBIfam" id="TIGR00416"/>
    </source>
</evidence>
<dbReference type="GO" id="GO:0016787">
    <property type="term" value="F:hydrolase activity"/>
    <property type="evidence" value="ECO:0007669"/>
    <property type="project" value="UniProtKB-KW"/>
</dbReference>
<evidence type="ECO:0000256" key="3">
    <source>
        <dbReference type="ARBA" id="ARBA00022763"/>
    </source>
</evidence>
<dbReference type="SUPFAM" id="SSF52540">
    <property type="entry name" value="P-loop containing nucleoside triphosphate hydrolases"/>
    <property type="match status" value="1"/>
</dbReference>
<dbReference type="Proteomes" id="UP000230646">
    <property type="component" value="Unassembled WGS sequence"/>
</dbReference>
<evidence type="ECO:0000256" key="2">
    <source>
        <dbReference type="ARBA" id="ARBA00022741"/>
    </source>
</evidence>
<evidence type="ECO:0000313" key="20">
    <source>
        <dbReference type="Proteomes" id="UP000228560"/>
    </source>
</evidence>
<dbReference type="InterPro" id="IPR014721">
    <property type="entry name" value="Ribsml_uS5_D2-typ_fold_subgr"/>
</dbReference>
<comment type="function">
    <text evidence="13">DNA-dependent ATPase involved in processing of recombination intermediates, plays a role in repairing DNA breaks. Stimulates the branch migration of RecA-mediated strand transfer reactions, allowing the 3' invading strand to extend heteroduplex DNA faster. Binds ssDNA in the presence of ADP but not other nucleotides, has ATPase activity that is stimulated by ssDNA and various branched DNA structures, but inhibited by SSB. Does not have RecA's homology-searching function.</text>
</comment>
<feature type="region of interest" description="Lon-protease-like" evidence="11">
    <location>
        <begin position="351"/>
        <end position="457"/>
    </location>
</feature>
<dbReference type="RefSeq" id="WP_406608603.1">
    <property type="nucleotide sequence ID" value="NZ_PFKO01000394.1"/>
</dbReference>
<accession>A0A2M7PL65</accession>
<dbReference type="Pfam" id="PF13481">
    <property type="entry name" value="AAA_25"/>
    <property type="match status" value="1"/>
</dbReference>
<dbReference type="Pfam" id="PF13541">
    <property type="entry name" value="ChlI"/>
    <property type="match status" value="1"/>
</dbReference>
<reference evidence="15 19" key="1">
    <citation type="journal article" date="2016" name="Environ. Microbiol.">
        <title>Genomic resolution of a cold subsurface aquifer community provides metabolic insights for novel microbes adapted to high CO concentrations.</title>
        <authorList>
            <person name="Probst A.J."/>
            <person name="Castelle C.J."/>
            <person name="Singh A."/>
            <person name="Brown C.T."/>
            <person name="Anantharaman K."/>
            <person name="Sharon I."/>
            <person name="Hug L.A."/>
            <person name="Burstein D."/>
            <person name="Emerson J.B."/>
            <person name="Thomas B.C."/>
            <person name="Banfield J.F."/>
        </authorList>
    </citation>
    <scope>NUCLEOTIDE SEQUENCE [LARGE SCALE GENOMIC DNA]</scope>
    <source>
        <strain evidence="15">CG2_30_33_13</strain>
    </source>
</reference>
<keyword evidence="4 13" id="KW-0863">Zinc-finger</keyword>
<dbReference type="InterPro" id="IPR041166">
    <property type="entry name" value="Rubredoxin_2"/>
</dbReference>
<dbReference type="GO" id="GO:0140664">
    <property type="term" value="F:ATP-dependent DNA damage sensor activity"/>
    <property type="evidence" value="ECO:0007669"/>
    <property type="project" value="InterPro"/>
</dbReference>
<feature type="domain" description="RecA family profile 1" evidence="14">
    <location>
        <begin position="66"/>
        <end position="215"/>
    </location>
</feature>
<dbReference type="FunFam" id="3.40.50.300:FF:000050">
    <property type="entry name" value="DNA repair protein RadA"/>
    <property type="match status" value="1"/>
</dbReference>
<evidence type="ECO:0000313" key="15">
    <source>
        <dbReference type="EMBL" id="OIP74968.1"/>
    </source>
</evidence>
<keyword evidence="9 11" id="KW-0238">DNA-binding</keyword>
<dbReference type="HAMAP" id="MF_01498">
    <property type="entry name" value="RadA_bact"/>
    <property type="match status" value="1"/>
</dbReference>
<dbReference type="Proteomes" id="UP000182763">
    <property type="component" value="Unassembled WGS sequence"/>
</dbReference>
<dbReference type="PROSITE" id="PS50162">
    <property type="entry name" value="RECA_2"/>
    <property type="match status" value="1"/>
</dbReference>
<dbReference type="GO" id="GO:0005524">
    <property type="term" value="F:ATP binding"/>
    <property type="evidence" value="ECO:0007669"/>
    <property type="project" value="UniProtKB-UniRule"/>
</dbReference>
<feature type="binding site" evidence="11">
    <location>
        <begin position="95"/>
        <end position="102"/>
    </location>
    <ligand>
        <name>ATP</name>
        <dbReference type="ChEBI" id="CHEBI:30616"/>
    </ligand>
</feature>
<dbReference type="PRINTS" id="PR01874">
    <property type="entry name" value="DNAREPAIRADA"/>
</dbReference>
<evidence type="ECO:0000256" key="1">
    <source>
        <dbReference type="ARBA" id="ARBA00022723"/>
    </source>
</evidence>
<organism evidence="15 19">
    <name type="scientific">Candidatus Infernicultor aquiphilus</name>
    <dbReference type="NCBI Taxonomy" id="1805029"/>
    <lineage>
        <taxon>Bacteria</taxon>
        <taxon>Pseudomonadati</taxon>
        <taxon>Atribacterota</taxon>
        <taxon>Candidatus Phoenicimicrobiia</taxon>
        <taxon>Candidatus Pheonicimicrobiales</taxon>
        <taxon>Candidatus Phoenicimicrobiaceae</taxon>
        <taxon>Candidatus Infernicultor</taxon>
    </lineage>
</organism>
<evidence type="ECO:0000256" key="13">
    <source>
        <dbReference type="RuleBase" id="RU003555"/>
    </source>
</evidence>
<evidence type="ECO:0000313" key="21">
    <source>
        <dbReference type="Proteomes" id="UP000230646"/>
    </source>
</evidence>
<dbReference type="NCBIfam" id="TIGR00416">
    <property type="entry name" value="sms"/>
    <property type="match status" value="1"/>
</dbReference>
<evidence type="ECO:0000313" key="18">
    <source>
        <dbReference type="EMBL" id="PJB55957.1"/>
    </source>
</evidence>
<dbReference type="SUPFAM" id="SSF54211">
    <property type="entry name" value="Ribosomal protein S5 domain 2-like"/>
    <property type="match status" value="1"/>
</dbReference>
<accession>A0A2M7K6K6</accession>
<evidence type="ECO:0000256" key="6">
    <source>
        <dbReference type="ARBA" id="ARBA00022833"/>
    </source>
</evidence>
<keyword evidence="7 11" id="KW-0067">ATP-binding</keyword>
<evidence type="ECO:0000256" key="9">
    <source>
        <dbReference type="ARBA" id="ARBA00023125"/>
    </source>
</evidence>
<evidence type="ECO:0000259" key="14">
    <source>
        <dbReference type="PROSITE" id="PS50162"/>
    </source>
</evidence>
<dbReference type="GO" id="GO:0008270">
    <property type="term" value="F:zinc ion binding"/>
    <property type="evidence" value="ECO:0007669"/>
    <property type="project" value="UniProtKB-KW"/>
</dbReference>
<dbReference type="EMBL" id="PFKO01000394">
    <property type="protein sequence ID" value="PIY31037.1"/>
    <property type="molecule type" value="Genomic_DNA"/>
</dbReference>
<keyword evidence="3 11" id="KW-0227">DNA damage</keyword>
<feature type="short sequence motif" description="RadA KNRFG motif" evidence="11">
    <location>
        <begin position="252"/>
        <end position="256"/>
    </location>
</feature>
<dbReference type="Pfam" id="PF18073">
    <property type="entry name" value="Zn_ribbon_LapB"/>
    <property type="match status" value="1"/>
</dbReference>
<dbReference type="InterPro" id="IPR003593">
    <property type="entry name" value="AAA+_ATPase"/>
</dbReference>
<keyword evidence="6 13" id="KW-0862">Zinc</keyword>
<comment type="caution">
    <text evidence="15">The sequence shown here is derived from an EMBL/GenBank/DDBJ whole genome shotgun (WGS) entry which is preliminary data.</text>
</comment>